<dbReference type="SUPFAM" id="SSF51197">
    <property type="entry name" value="Clavaminate synthase-like"/>
    <property type="match status" value="1"/>
</dbReference>
<keyword evidence="4" id="KW-1185">Reference proteome</keyword>
<evidence type="ECO:0000256" key="1">
    <source>
        <dbReference type="SAM" id="MobiDB-lite"/>
    </source>
</evidence>
<dbReference type="Gene3D" id="2.60.120.650">
    <property type="entry name" value="Cupin"/>
    <property type="match status" value="1"/>
</dbReference>
<protein>
    <submittedName>
        <fullName evidence="3">Clavaminate synthase-like protein</fullName>
    </submittedName>
</protein>
<dbReference type="PROSITE" id="PS51184">
    <property type="entry name" value="JMJC"/>
    <property type="match status" value="1"/>
</dbReference>
<name>A0A4P9ZEW7_9ASCO</name>
<dbReference type="AlphaFoldDB" id="A0A4P9ZEW7"/>
<feature type="compositionally biased region" description="Basic and acidic residues" evidence="1">
    <location>
        <begin position="372"/>
        <end position="389"/>
    </location>
</feature>
<evidence type="ECO:0000313" key="4">
    <source>
        <dbReference type="Proteomes" id="UP000268321"/>
    </source>
</evidence>
<accession>A0A4P9ZEW7</accession>
<sequence>MSRDGPATKRLRPTVGYNGFRVPESGDVPVSADANAFFHDFIETRRPALLKHQLPIDIEQFTLGNIEERLQYEALLQVEHKVAFGFGLGTRRELKTFAEIVDRFKQGDDRFYLTTQYDDVPEERESDSKDEGDAAAGFAGVVGSGIDSDAASSDDSDFPETFDGVDDFNALNDLEADGGSPDNDQAGSEDGSCLEEYVVPEHKLTEEDVRSRVKTLLQPPLTNLIRRGELPIVPDQFRPLVTQQINLWMGCTASTPAPDLKNPSLETLGKYVPRGNSSGLHHDYADNLYVLVEGRKRFTIFLPADAEKLYTLGNVREIYANGLIDYVVDENAPYWRPLRADGAIISDWAEWKLEQNNLDEKQKTLLEQLLRAETERTGKSRSDTGKRPDPPSFCKVPPLLAHLGEIEDRETRRGLEEFAEREFPGFLLLKKLKVWLNPGDMLYLPAGWFHEVTSFGGPEKSQHVALNWWFVPPTGPASRPYEDEYWMQDFRATLAALEWTKQEKSPE</sequence>
<dbReference type="PANTHER" id="PTHR12461:SF100">
    <property type="entry name" value="JMJC DOMAIN-CONTAINING PROTEIN 4"/>
    <property type="match status" value="1"/>
</dbReference>
<gene>
    <name evidence="3" type="ORF">METBISCDRAFT_23232</name>
</gene>
<feature type="region of interest" description="Disordered" evidence="1">
    <location>
        <begin position="372"/>
        <end position="392"/>
    </location>
</feature>
<proteinExistence type="predicted"/>
<dbReference type="PANTHER" id="PTHR12461">
    <property type="entry name" value="HYPOXIA-INDUCIBLE FACTOR 1 ALPHA INHIBITOR-RELATED"/>
    <property type="match status" value="1"/>
</dbReference>
<organism evidence="3 4">
    <name type="scientific">Metschnikowia bicuspidata</name>
    <dbReference type="NCBI Taxonomy" id="27322"/>
    <lineage>
        <taxon>Eukaryota</taxon>
        <taxon>Fungi</taxon>
        <taxon>Dikarya</taxon>
        <taxon>Ascomycota</taxon>
        <taxon>Saccharomycotina</taxon>
        <taxon>Pichiomycetes</taxon>
        <taxon>Metschnikowiaceae</taxon>
        <taxon>Metschnikowia</taxon>
    </lineage>
</organism>
<dbReference type="InterPro" id="IPR041667">
    <property type="entry name" value="Cupin_8"/>
</dbReference>
<dbReference type="OrthoDB" id="415358at2759"/>
<reference evidence="4" key="1">
    <citation type="journal article" date="2018" name="Nat. Microbiol.">
        <title>Leveraging single-cell genomics to expand the fungal tree of life.</title>
        <authorList>
            <person name="Ahrendt S.R."/>
            <person name="Quandt C.A."/>
            <person name="Ciobanu D."/>
            <person name="Clum A."/>
            <person name="Salamov A."/>
            <person name="Andreopoulos B."/>
            <person name="Cheng J.F."/>
            <person name="Woyke T."/>
            <person name="Pelin A."/>
            <person name="Henrissat B."/>
            <person name="Reynolds N.K."/>
            <person name="Benny G.L."/>
            <person name="Smith M.E."/>
            <person name="James T.Y."/>
            <person name="Grigoriev I.V."/>
        </authorList>
    </citation>
    <scope>NUCLEOTIDE SEQUENCE [LARGE SCALE GENOMIC DNA]</scope>
    <source>
        <strain evidence="4">Baker2002</strain>
    </source>
</reference>
<evidence type="ECO:0000313" key="3">
    <source>
        <dbReference type="EMBL" id="RKP30500.1"/>
    </source>
</evidence>
<dbReference type="InterPro" id="IPR003347">
    <property type="entry name" value="JmjC_dom"/>
</dbReference>
<feature type="region of interest" description="Disordered" evidence="1">
    <location>
        <begin position="169"/>
        <end position="191"/>
    </location>
</feature>
<dbReference type="Pfam" id="PF13621">
    <property type="entry name" value="Cupin_8"/>
    <property type="match status" value="1"/>
</dbReference>
<evidence type="ECO:0000259" key="2">
    <source>
        <dbReference type="PROSITE" id="PS51184"/>
    </source>
</evidence>
<feature type="domain" description="JmjC" evidence="2">
    <location>
        <begin position="219"/>
        <end position="485"/>
    </location>
</feature>
<dbReference type="EMBL" id="ML004457">
    <property type="protein sequence ID" value="RKP30500.1"/>
    <property type="molecule type" value="Genomic_DNA"/>
</dbReference>
<dbReference type="Proteomes" id="UP000268321">
    <property type="component" value="Unassembled WGS sequence"/>
</dbReference>